<gene>
    <name evidence="1" type="ORF">BDV38DRAFT_253260</name>
</gene>
<proteinExistence type="predicted"/>
<keyword evidence="2" id="KW-1185">Reference proteome</keyword>
<accession>A0A5N6SPE8</accession>
<dbReference type="GeneID" id="43639431"/>
<evidence type="ECO:0000313" key="1">
    <source>
        <dbReference type="EMBL" id="KAE8135014.1"/>
    </source>
</evidence>
<dbReference type="Proteomes" id="UP000325672">
    <property type="component" value="Unassembled WGS sequence"/>
</dbReference>
<protein>
    <submittedName>
        <fullName evidence="1">Uncharacterized protein</fullName>
    </submittedName>
</protein>
<dbReference type="RefSeq" id="XP_031911077.1">
    <property type="nucleotide sequence ID" value="XM_032055221.1"/>
</dbReference>
<organism evidence="1 2">
    <name type="scientific">Aspergillus pseudotamarii</name>
    <dbReference type="NCBI Taxonomy" id="132259"/>
    <lineage>
        <taxon>Eukaryota</taxon>
        <taxon>Fungi</taxon>
        <taxon>Dikarya</taxon>
        <taxon>Ascomycota</taxon>
        <taxon>Pezizomycotina</taxon>
        <taxon>Eurotiomycetes</taxon>
        <taxon>Eurotiomycetidae</taxon>
        <taxon>Eurotiales</taxon>
        <taxon>Aspergillaceae</taxon>
        <taxon>Aspergillus</taxon>
        <taxon>Aspergillus subgen. Circumdati</taxon>
    </lineage>
</organism>
<reference evidence="1 2" key="1">
    <citation type="submission" date="2019-04" db="EMBL/GenBank/DDBJ databases">
        <title>Friends and foes A comparative genomics study of 23 Aspergillus species from section Flavi.</title>
        <authorList>
            <consortium name="DOE Joint Genome Institute"/>
            <person name="Kjaerbolling I."/>
            <person name="Vesth T."/>
            <person name="Frisvad J.C."/>
            <person name="Nybo J.L."/>
            <person name="Theobald S."/>
            <person name="Kildgaard S."/>
            <person name="Isbrandt T."/>
            <person name="Kuo A."/>
            <person name="Sato A."/>
            <person name="Lyhne E.K."/>
            <person name="Kogle M.E."/>
            <person name="Wiebenga A."/>
            <person name="Kun R.S."/>
            <person name="Lubbers R.J."/>
            <person name="Makela M.R."/>
            <person name="Barry K."/>
            <person name="Chovatia M."/>
            <person name="Clum A."/>
            <person name="Daum C."/>
            <person name="Haridas S."/>
            <person name="He G."/>
            <person name="LaButti K."/>
            <person name="Lipzen A."/>
            <person name="Mondo S."/>
            <person name="Riley R."/>
            <person name="Salamov A."/>
            <person name="Simmons B.A."/>
            <person name="Magnuson J.K."/>
            <person name="Henrissat B."/>
            <person name="Mortensen U.H."/>
            <person name="Larsen T.O."/>
            <person name="Devries R.P."/>
            <person name="Grigoriev I.V."/>
            <person name="Machida M."/>
            <person name="Baker S.E."/>
            <person name="Andersen M.R."/>
        </authorList>
    </citation>
    <scope>NUCLEOTIDE SEQUENCE [LARGE SCALE GENOMIC DNA]</scope>
    <source>
        <strain evidence="1 2">CBS 117625</strain>
    </source>
</reference>
<sequence length="85" mass="9150">MRLKNPLETCSLVLLNSSGFPTGALLWGISNCWTIPTGGCDNSVSTDCKDCCGPSQRSKVQESPARDCTFGLVNKMETIFVTTCI</sequence>
<dbReference type="EMBL" id="ML743597">
    <property type="protein sequence ID" value="KAE8135014.1"/>
    <property type="molecule type" value="Genomic_DNA"/>
</dbReference>
<feature type="non-terminal residue" evidence="1">
    <location>
        <position position="85"/>
    </location>
</feature>
<dbReference type="AlphaFoldDB" id="A0A5N6SPE8"/>
<name>A0A5N6SPE8_ASPPS</name>
<evidence type="ECO:0000313" key="2">
    <source>
        <dbReference type="Proteomes" id="UP000325672"/>
    </source>
</evidence>